<protein>
    <submittedName>
        <fullName evidence="1">(wild Malaysian banana) hypothetical protein</fullName>
    </submittedName>
</protein>
<dbReference type="AlphaFoldDB" id="A0A8D7A6A7"/>
<sequence length="199" mass="20336">METGEGLKRNHSPSLGRRALLGEVPHLPTVVARPSAALLAIPRHVARPTAVITRTTTTSAAAPALVAVPRHVPRLPAYVTRAPASALPASIVKPIPAAAAPPAAAAVSLDGSAVGCRDIDGLGAAVVALGNRELDVLAVGEGAETVGLDGGLVDEEVLAATVRRDEAEPLRPVEPLDLPLHPLSSHSFHLSSRANPNTE</sequence>
<dbReference type="EMBL" id="HG996469">
    <property type="protein sequence ID" value="CAG1843037.1"/>
    <property type="molecule type" value="Genomic_DNA"/>
</dbReference>
<gene>
    <name evidence="1" type="ORF">GSMUA_128320.1</name>
</gene>
<reference evidence="1" key="1">
    <citation type="submission" date="2021-03" db="EMBL/GenBank/DDBJ databases">
        <authorList>
            <consortium name="Genoscope - CEA"/>
            <person name="William W."/>
        </authorList>
    </citation>
    <scope>NUCLEOTIDE SEQUENCE</scope>
    <source>
        <strain evidence="1">Doubled-haploid Pahang</strain>
    </source>
</reference>
<proteinExistence type="predicted"/>
<name>A0A8D7A6A7_MUSAM</name>
<organism evidence="1">
    <name type="scientific">Musa acuminata subsp. malaccensis</name>
    <name type="common">Wild banana</name>
    <name type="synonym">Musa malaccensis</name>
    <dbReference type="NCBI Taxonomy" id="214687"/>
    <lineage>
        <taxon>Eukaryota</taxon>
        <taxon>Viridiplantae</taxon>
        <taxon>Streptophyta</taxon>
        <taxon>Embryophyta</taxon>
        <taxon>Tracheophyta</taxon>
        <taxon>Spermatophyta</taxon>
        <taxon>Magnoliopsida</taxon>
        <taxon>Liliopsida</taxon>
        <taxon>Zingiberales</taxon>
        <taxon>Musaceae</taxon>
        <taxon>Musa</taxon>
    </lineage>
</organism>
<feature type="non-terminal residue" evidence="1">
    <location>
        <position position="199"/>
    </location>
</feature>
<accession>A0A8D7A6A7</accession>
<evidence type="ECO:0000313" key="1">
    <source>
        <dbReference type="EMBL" id="CAG1843037.1"/>
    </source>
</evidence>